<comment type="caution">
    <text evidence="2">The sequence shown here is derived from an EMBL/GenBank/DDBJ whole genome shotgun (WGS) entry which is preliminary data.</text>
</comment>
<gene>
    <name evidence="2" type="ORF">GCM10007049_20750</name>
</gene>
<reference evidence="2" key="1">
    <citation type="journal article" date="2014" name="Int. J. Syst. Evol. Microbiol.">
        <title>Complete genome sequence of Corynebacterium casei LMG S-19264T (=DSM 44701T), isolated from a smear-ripened cheese.</title>
        <authorList>
            <consortium name="US DOE Joint Genome Institute (JGI-PGF)"/>
            <person name="Walter F."/>
            <person name="Albersmeier A."/>
            <person name="Kalinowski J."/>
            <person name="Ruckert C."/>
        </authorList>
    </citation>
    <scope>NUCLEOTIDE SEQUENCE</scope>
    <source>
        <strain evidence="2">KCTC 12368</strain>
    </source>
</reference>
<dbReference type="RefSeq" id="WP_018473015.1">
    <property type="nucleotide sequence ID" value="NZ_BMWX01000003.1"/>
</dbReference>
<dbReference type="PROSITE" id="PS51257">
    <property type="entry name" value="PROKAR_LIPOPROTEIN"/>
    <property type="match status" value="1"/>
</dbReference>
<evidence type="ECO:0000313" key="2">
    <source>
        <dbReference type="EMBL" id="GGZ27749.1"/>
    </source>
</evidence>
<name>A0A918PYN3_9BACT</name>
<proteinExistence type="predicted"/>
<protein>
    <submittedName>
        <fullName evidence="2">Uncharacterized protein</fullName>
    </submittedName>
</protein>
<keyword evidence="1" id="KW-0812">Transmembrane</keyword>
<evidence type="ECO:0000256" key="1">
    <source>
        <dbReference type="SAM" id="Phobius"/>
    </source>
</evidence>
<evidence type="ECO:0000313" key="3">
    <source>
        <dbReference type="Proteomes" id="UP000619457"/>
    </source>
</evidence>
<dbReference type="Proteomes" id="UP000619457">
    <property type="component" value="Unassembled WGS sequence"/>
</dbReference>
<keyword evidence="1" id="KW-0472">Membrane</keyword>
<reference evidence="2" key="2">
    <citation type="submission" date="2020-09" db="EMBL/GenBank/DDBJ databases">
        <authorList>
            <person name="Sun Q."/>
            <person name="Kim S."/>
        </authorList>
    </citation>
    <scope>NUCLEOTIDE SEQUENCE</scope>
    <source>
        <strain evidence="2">KCTC 12368</strain>
    </source>
</reference>
<sequence>MKNLIPVTLLSLLLGCVLTLPTYGQKYLILQKGGNQKSRITYHEGDLIRYQPKDLNFFIDDQILEIKPDYLILRENIIRPENIAIVDVRYSDERNQTIKNLSTLTAAAGLLLFTAETINSIYQEGSLSYSTGGIVISSSLFVGSFVLSKLKRKYFKNEGRNKIQIIHLEFEN</sequence>
<feature type="transmembrane region" description="Helical" evidence="1">
    <location>
        <begin position="127"/>
        <end position="147"/>
    </location>
</feature>
<keyword evidence="3" id="KW-1185">Reference proteome</keyword>
<organism evidence="2 3">
    <name type="scientific">Echinicola pacifica</name>
    <dbReference type="NCBI Taxonomy" id="346377"/>
    <lineage>
        <taxon>Bacteria</taxon>
        <taxon>Pseudomonadati</taxon>
        <taxon>Bacteroidota</taxon>
        <taxon>Cytophagia</taxon>
        <taxon>Cytophagales</taxon>
        <taxon>Cyclobacteriaceae</taxon>
        <taxon>Echinicola</taxon>
    </lineage>
</organism>
<dbReference type="AlphaFoldDB" id="A0A918PYN3"/>
<keyword evidence="1" id="KW-1133">Transmembrane helix</keyword>
<accession>A0A918PYN3</accession>
<dbReference type="EMBL" id="BMWX01000003">
    <property type="protein sequence ID" value="GGZ27749.1"/>
    <property type="molecule type" value="Genomic_DNA"/>
</dbReference>